<feature type="region of interest" description="Disordered" evidence="1">
    <location>
        <begin position="1229"/>
        <end position="1252"/>
    </location>
</feature>
<dbReference type="Pfam" id="PF05424">
    <property type="entry name" value="Duffy_binding"/>
    <property type="match status" value="2"/>
</dbReference>
<dbReference type="InterPro" id="IPR029211">
    <property type="entry name" value="PfEMP1_ATS"/>
</dbReference>
<feature type="region of interest" description="Disordered" evidence="1">
    <location>
        <begin position="1078"/>
        <end position="1122"/>
    </location>
</feature>
<feature type="region of interest" description="Disordered" evidence="1">
    <location>
        <begin position="797"/>
        <end position="873"/>
    </location>
</feature>
<dbReference type="Pfam" id="PF15445">
    <property type="entry name" value="ATS"/>
    <property type="match status" value="1"/>
</dbReference>
<dbReference type="InterPro" id="IPR004258">
    <property type="entry name" value="DBL"/>
</dbReference>
<dbReference type="FunFam" id="1.20.58.830:FF:000003">
    <property type="entry name" value="Erythrocyte membrane protein 1, PfEMP1"/>
    <property type="match status" value="1"/>
</dbReference>
<feature type="compositionally biased region" description="Polar residues" evidence="1">
    <location>
        <begin position="999"/>
        <end position="1015"/>
    </location>
</feature>
<feature type="domain" description="Duffy-antigen binding" evidence="3">
    <location>
        <begin position="943"/>
        <end position="1281"/>
    </location>
</feature>
<gene>
    <name evidence="7" type="ORF">PRG01_0417400</name>
</gene>
<dbReference type="InterPro" id="IPR054595">
    <property type="entry name" value="DBL_C"/>
</dbReference>
<feature type="compositionally biased region" description="Acidic residues" evidence="1">
    <location>
        <begin position="1802"/>
        <end position="1812"/>
    </location>
</feature>
<evidence type="ECO:0000259" key="4">
    <source>
        <dbReference type="Pfam" id="PF15445"/>
    </source>
</evidence>
<feature type="compositionally biased region" description="Basic and acidic residues" evidence="1">
    <location>
        <begin position="916"/>
        <end position="931"/>
    </location>
</feature>
<dbReference type="Pfam" id="PF22672">
    <property type="entry name" value="DBL_C"/>
    <property type="match status" value="2"/>
</dbReference>
<feature type="domain" description="Duffy-antigen binding" evidence="3">
    <location>
        <begin position="111"/>
        <end position="317"/>
    </location>
</feature>
<dbReference type="Gene3D" id="1.10.1900.40">
    <property type="entry name" value="Acidic terminal segments, variant surface antigen of PfEMP1"/>
    <property type="match status" value="2"/>
</dbReference>
<feature type="region of interest" description="Disordered" evidence="1">
    <location>
        <begin position="1302"/>
        <end position="1361"/>
    </location>
</feature>
<feature type="region of interest" description="Disordered" evidence="1">
    <location>
        <begin position="1187"/>
        <end position="1211"/>
    </location>
</feature>
<feature type="compositionally biased region" description="Polar residues" evidence="1">
    <location>
        <begin position="2255"/>
        <end position="2270"/>
    </location>
</feature>
<feature type="domain" description="Plasmodium falciparum erythrocyte membrane protein-1 N-terminal segment" evidence="5">
    <location>
        <begin position="11"/>
        <end position="46"/>
    </location>
</feature>
<feature type="region of interest" description="Disordered" evidence="1">
    <location>
        <begin position="1138"/>
        <end position="1158"/>
    </location>
</feature>
<feature type="region of interest" description="Disordered" evidence="1">
    <location>
        <begin position="2128"/>
        <end position="2171"/>
    </location>
</feature>
<sequence length="2448" mass="274688">MGGGSGGTNKTAKEVLDEFGQKVYEEIVKNVEAKKYIKELKGSLSQVSTNSETNSTQNPCTFDYAEHTTGAKDNTKPCGKNGKEDIDRFSKERGAECDNRKISGSNGKDFGACAPLRRLSLCNKNMINMVTNNNDSKAKHDLLADVCYAAKFEGESLINYRDQYDATYPGSANTMCTMLARSFADIGDIIRGKDLYRGGGRGKGKEKLDKNLQKIFKEIHNGLPKQNGAQTYYEDKDGGNYFQLREDWWTANRKTVWKAITCSKDLDNSSYFHATCSINGSGSQANHYCRCNGDKPGHDQPNTEPPTFFDYVPQYLRWFEEWAEDFCRKKNKKIKDVKKSCRDKGDDDSERYCSRNGYDCTKTKRAIGKYRMGNQCTKCLFACNPYVDWINNQKEQFDKQVKRYETEISRGGGSGSRSGTRRSSSSNYDEYESKFYKILKDEYGDVNKFLEKLSAEEVCKKITDTEEGTINFKTANSGSTSGDSGTNDINNGTFYRSQYCQPCPHCGVKRRGNEWEKKNTDQCNNIKRYKPKGGATGITIRILKSGDEEKEIKEKLDKFCETQNGNSGTVAGGTSDSSMYEPWKCYKHEDLQEVGEQNDDDDNEYDNEVESGGGLCILQKKNGVNVEKQKTFNDFFYYWVAHMLKDSIYWRTKKIKRCLENNNGNRCRNGCNTKCDCFEKWVKQKKEQEWSPIKEHFYKQPEIPGGCYFTTLEYNLKEEFYKEKSEGGSEEDTQNSLDAQEAEELKRIRQIIESEDENQEEAGASAAGGDGGTTDCAADNAKKTIMDKLLDHELNDASQCKECPPPSPPASVGRSLENTPASSPPAGDSEEESEEEEEEEIIDEVLEEGEEEAEESSITEEKGPPKVEGDPPCDIVKDLFENPKTDFKDACTLKYGKNAPTSWKCVAPSGTNTSETGERAGRQARSTDRVSGKATPSDNYGSICIPPRRRKMYVGPLKKWADEEAAKGSTSLQNRDGAGGEGSEAAGSGSQTEAGSQEADTVTQNGETTSATSQAPDGDPLLAAFVESAAVETFFLWHNYKEQWKLENGGDEVEGPKGGGFGAGRTSTVVGPFVTSHSEMRASSSLHPPAGPHPPTGGSLQPTPPLLPVPPGFPPGAQLLPNGNGERVVLHDAALGGQGAIPGASGDSDDNSPQQQLLSGKIPNDFLRQMFYTIADYRDILVRGGGTGDTKDSSGSSNSDRNIVLEAGGDKASMEKIQEQIDKILEKTNGDSISSSPVTHSSQKQQTPVQQRQTLWSNYAEHIWNGMICALTYKDNSDTEGEKKNEGNNKPIQDKKVKEAFFGKDNNENTPNNPSGKTGTTSGTYETKYKYQTVTLKDENSDTEAKPYSGSSPPSGDDPLNTPKLIDFVKIPTFFRWLHEWGTEFCGMRARLLEKIKYECRNSERGGHEYCGGDGHDCKTSELRHNKMSAQLDCPDCAKECMKYKKWIHKKFEEYQKQQSIYQTEHGILTKVDKSGGDYKHCCDEIKKKKTAIEFLKELKHCKEGQSGGEKNNNIDFDNPLQMFGPLEYCKTCPIYGVKEKRGTYEPIEEKNYLRTNGSVQNDNPTSPTEIQVLVLGRTADVKDKYDDIKNACKNTGLLEDTCVQNWKCQKKNGIHECNLNGAGETVKSSKSVKSEYFEKKISFKILFQSWVIDFIEYYNKSKERITRCTNDANSCKQGCNNKCDYVKKWLERKKQEWKTIKKYYEDNFPDEDERIPSRINSFFEQTPFNTYADEAKKVVKCKNEKDKLLGCTGENLEHGKKEKCKDDFITNLIEKLEKKIEECKSQHSETQEKCVDSPPLPDEEEDPENAEENTVTHPQFCEKVLPPKVDDQTNGDCDEPNEEEKDKGDEEGGASSTGGEKGDATAPTEPPEEPAAGIDDQTKRGPDQAKGESKDKDQKETKVNPPADGDKKKAEPPIKLLDDPLVIPALSSSTLMWSIGISFAALTYWLLKKKSKPSVDLLSVLEIPQNDYGIPTLKSSNRYIPYASGKYRGKRYVYIEGDSGTDSGYTDHYSDITSSSESEYEELDINDIYVPGSPKYKTLIEVVLEPSKRETNSGDTIPYSGNTIPNSDNTIPNSGNTIPNSDNTIPTSDIQNNIPNDNTPGNKFTDEEWNQLKDEFISNMLQNTQPNDVPNDYTSGTTPTNTNNTTMSSHNVDNNTHPTPSRDTLDQKPFIMSIHDRNLLSGEEYSYDMANIVDSPYSGVYSTSGNLYSYSGENSPYSGIDLINDALSGDHDIYDEILKRKENELFGTNHPKNTSNNSVAKNTNSDPIHNQLDLFHKWLDRHRNVCEKWDTNNKKVDILNQLKEEWNKENNNNSGKTYNSDNKPSHNHVLNSDVSIQIDMNNPKTKNEFKNMDTTPNKSTMDTILHDLEKYNEPYYYDFYKDDIYYDVNDDDKTSVDHINMDYNKMDNNNSDVPTKVQIEMNIVNNKKEIFEEEYPMSDIWNI</sequence>
<dbReference type="FunFam" id="1.20.1310.20:FF:000001">
    <property type="entry name" value="Erythrocyte membrane protein 1, PfEMP1"/>
    <property type="match status" value="1"/>
</dbReference>
<feature type="compositionally biased region" description="Polar residues" evidence="1">
    <location>
        <begin position="1308"/>
        <end position="1335"/>
    </location>
</feature>
<feature type="compositionally biased region" description="Low complexity" evidence="1">
    <location>
        <begin position="1193"/>
        <end position="1202"/>
    </location>
</feature>
<dbReference type="OrthoDB" id="379227at2759"/>
<dbReference type="VEuPathDB" id="PlasmoDB:PRCDC_0410300"/>
<feature type="domain" description="Duffy-binding-like" evidence="2">
    <location>
        <begin position="1647"/>
        <end position="1791"/>
    </location>
</feature>
<feature type="compositionally biased region" description="Acidic residues" evidence="1">
    <location>
        <begin position="828"/>
        <end position="858"/>
    </location>
</feature>
<feature type="region of interest" description="Disordered" evidence="1">
    <location>
        <begin position="2056"/>
        <end position="2111"/>
    </location>
</feature>
<dbReference type="InterPro" id="IPR044932">
    <property type="entry name" value="PfEMP1_ATS_sf"/>
</dbReference>
<reference evidence="7 8" key="1">
    <citation type="submission" date="2016-09" db="EMBL/GenBank/DDBJ databases">
        <authorList>
            <consortium name="Pathogen Informatics"/>
        </authorList>
    </citation>
    <scope>NUCLEOTIDE SEQUENCE [LARGE SCALE GENOMIC DNA]</scope>
</reference>
<feature type="region of interest" description="Disordered" evidence="1">
    <location>
        <begin position="964"/>
        <end position="1017"/>
    </location>
</feature>
<evidence type="ECO:0000259" key="6">
    <source>
        <dbReference type="Pfam" id="PF22672"/>
    </source>
</evidence>
<feature type="compositionally biased region" description="Low complexity" evidence="1">
    <location>
        <begin position="417"/>
        <end position="426"/>
    </location>
</feature>
<feature type="domain" description="Duffy-binding-like" evidence="6">
    <location>
        <begin position="1380"/>
        <end position="1526"/>
    </location>
</feature>
<feature type="compositionally biased region" description="Polar residues" evidence="1">
    <location>
        <begin position="2155"/>
        <end position="2167"/>
    </location>
</feature>
<feature type="region of interest" description="Disordered" evidence="1">
    <location>
        <begin position="1785"/>
        <end position="1917"/>
    </location>
</feature>
<feature type="region of interest" description="Disordered" evidence="1">
    <location>
        <begin position="904"/>
        <end position="946"/>
    </location>
</feature>
<dbReference type="Gene3D" id="1.20.58.1930">
    <property type="match status" value="1"/>
</dbReference>
<feature type="compositionally biased region" description="Basic and acidic residues" evidence="1">
    <location>
        <begin position="1785"/>
        <end position="1796"/>
    </location>
</feature>
<feature type="domain" description="Duffy-binding-like" evidence="2">
    <location>
        <begin position="635"/>
        <end position="804"/>
    </location>
</feature>
<dbReference type="Proteomes" id="UP000240500">
    <property type="component" value="Chromosome 4"/>
</dbReference>
<feature type="domain" description="Duffy-binding-like" evidence="6">
    <location>
        <begin position="321"/>
        <end position="476"/>
    </location>
</feature>
<feature type="compositionally biased region" description="Low complexity" evidence="1">
    <location>
        <begin position="2139"/>
        <end position="2154"/>
    </location>
</feature>
<dbReference type="GO" id="GO:0046789">
    <property type="term" value="F:host cell surface receptor binding"/>
    <property type="evidence" value="ECO:0007669"/>
    <property type="project" value="InterPro"/>
</dbReference>
<feature type="region of interest" description="Disordered" evidence="1">
    <location>
        <begin position="2251"/>
        <end position="2270"/>
    </location>
</feature>
<feature type="compositionally biased region" description="Polar residues" evidence="1">
    <location>
        <begin position="2058"/>
        <end position="2107"/>
    </location>
</feature>
<feature type="region of interest" description="Disordered" evidence="1">
    <location>
        <begin position="2312"/>
        <end position="2334"/>
    </location>
</feature>
<dbReference type="EMBL" id="LT969567">
    <property type="protein sequence ID" value="SOV76365.1"/>
    <property type="molecule type" value="Genomic_DNA"/>
</dbReference>
<proteinExistence type="predicted"/>
<name>A0A2P9D5Q8_PLARE</name>
<feature type="domain" description="Plasmodium falciparum erythrocyte membrane protein 1 acidic terminal segment" evidence="4">
    <location>
        <begin position="1935"/>
        <end position="2448"/>
    </location>
</feature>
<dbReference type="FunFam" id="1.10.1900.40:FF:000001">
    <property type="entry name" value="Erythrocyte membrane protein 1"/>
    <property type="match status" value="1"/>
</dbReference>
<dbReference type="Pfam" id="PF03011">
    <property type="entry name" value="PFEMP"/>
    <property type="match status" value="2"/>
</dbReference>
<dbReference type="FunFam" id="1.20.58.830:FF:000002">
    <property type="entry name" value="Erythrocyte membrane protein 1, PfEMP1"/>
    <property type="match status" value="1"/>
</dbReference>
<dbReference type="VEuPathDB" id="PlasmoDB:PRG01_0417400"/>
<dbReference type="Pfam" id="PF15447">
    <property type="entry name" value="NTS"/>
    <property type="match status" value="1"/>
</dbReference>
<evidence type="ECO:0000259" key="2">
    <source>
        <dbReference type="Pfam" id="PF03011"/>
    </source>
</evidence>
<feature type="region of interest" description="Disordered" evidence="1">
    <location>
        <begin position="408"/>
        <end position="427"/>
    </location>
</feature>
<protein>
    <submittedName>
        <fullName evidence="7">Erythrocyte membrane protein 1, PfEMP1, putative</fullName>
    </submittedName>
</protein>
<evidence type="ECO:0000259" key="3">
    <source>
        <dbReference type="Pfam" id="PF05424"/>
    </source>
</evidence>
<dbReference type="Gene3D" id="1.20.1310.20">
    <property type="entry name" value="Duffy-antigen binding domain"/>
    <property type="match status" value="2"/>
</dbReference>
<dbReference type="InterPro" id="IPR008602">
    <property type="entry name" value="Duffy-antigen-binding"/>
</dbReference>
<feature type="region of interest" description="Disordered" evidence="1">
    <location>
        <begin position="754"/>
        <end position="775"/>
    </location>
</feature>
<feature type="compositionally biased region" description="Polar residues" evidence="1">
    <location>
        <begin position="1230"/>
        <end position="1242"/>
    </location>
</feature>
<evidence type="ECO:0000259" key="5">
    <source>
        <dbReference type="Pfam" id="PF15447"/>
    </source>
</evidence>
<evidence type="ECO:0000256" key="1">
    <source>
        <dbReference type="SAM" id="MobiDB-lite"/>
    </source>
</evidence>
<dbReference type="Gene3D" id="1.20.58.830">
    <property type="match status" value="3"/>
</dbReference>
<evidence type="ECO:0000313" key="7">
    <source>
        <dbReference type="EMBL" id="SOV76365.1"/>
    </source>
</evidence>
<dbReference type="InterPro" id="IPR042202">
    <property type="entry name" value="Duffy-ag-bd_sf"/>
</dbReference>
<dbReference type="GO" id="GO:0016020">
    <property type="term" value="C:membrane"/>
    <property type="evidence" value="ECO:0007669"/>
    <property type="project" value="InterPro"/>
</dbReference>
<dbReference type="SUPFAM" id="SSF140924">
    <property type="entry name" value="Duffy binding domain-like"/>
    <property type="match status" value="4"/>
</dbReference>
<accession>A0A2P9D5Q8</accession>
<dbReference type="InterPro" id="IPR029210">
    <property type="entry name" value="PfEMP1_NTS"/>
</dbReference>
<feature type="compositionally biased region" description="Low complexity" evidence="1">
    <location>
        <begin position="1243"/>
        <end position="1252"/>
    </location>
</feature>
<organism evidence="7 8">
    <name type="scientific">Plasmodium reichenowi</name>
    <dbReference type="NCBI Taxonomy" id="5854"/>
    <lineage>
        <taxon>Eukaryota</taxon>
        <taxon>Sar</taxon>
        <taxon>Alveolata</taxon>
        <taxon>Apicomplexa</taxon>
        <taxon>Aconoidasida</taxon>
        <taxon>Haemosporida</taxon>
        <taxon>Plasmodiidae</taxon>
        <taxon>Plasmodium</taxon>
        <taxon>Plasmodium (Laverania)</taxon>
    </lineage>
</organism>
<feature type="compositionally biased region" description="Pro residues" evidence="1">
    <location>
        <begin position="1102"/>
        <end position="1114"/>
    </location>
</feature>
<evidence type="ECO:0000313" key="8">
    <source>
        <dbReference type="Proteomes" id="UP000240500"/>
    </source>
</evidence>
<feature type="compositionally biased region" description="Basic and acidic residues" evidence="1">
    <location>
        <begin position="859"/>
        <end position="873"/>
    </location>
</feature>
<feature type="compositionally biased region" description="Basic and acidic residues" evidence="1">
    <location>
        <begin position="1336"/>
        <end position="1345"/>
    </location>
</feature>
<dbReference type="FunFam" id="1.20.58.830:FF:000004">
    <property type="entry name" value="Erythrocyte membrane protein 1, PfEMP1"/>
    <property type="match status" value="1"/>
</dbReference>
<feature type="compositionally biased region" description="Low complexity" evidence="1">
    <location>
        <begin position="1347"/>
        <end position="1359"/>
    </location>
</feature>
<feature type="compositionally biased region" description="Low complexity" evidence="1">
    <location>
        <begin position="2314"/>
        <end position="2327"/>
    </location>
</feature>
<feature type="compositionally biased region" description="Low complexity" evidence="1">
    <location>
        <begin position="983"/>
        <end position="998"/>
    </location>
</feature>
<feature type="compositionally biased region" description="Basic and acidic residues" evidence="1">
    <location>
        <begin position="1881"/>
        <end position="1917"/>
    </location>
</feature>